<dbReference type="InterPro" id="IPR012910">
    <property type="entry name" value="Plug_dom"/>
</dbReference>
<protein>
    <submittedName>
        <fullName evidence="16">TonB-dependent receptor</fullName>
    </submittedName>
</protein>
<keyword evidence="16" id="KW-0675">Receptor</keyword>
<accession>A0ABV0CXT0</accession>
<dbReference type="Proteomes" id="UP001484535">
    <property type="component" value="Unassembled WGS sequence"/>
</dbReference>
<evidence type="ECO:0000313" key="17">
    <source>
        <dbReference type="Proteomes" id="UP001484535"/>
    </source>
</evidence>
<keyword evidence="6 10" id="KW-0798">TonB box</keyword>
<feature type="domain" description="TonB-dependent receptor-like beta-barrel" evidence="14">
    <location>
        <begin position="332"/>
        <end position="694"/>
    </location>
</feature>
<dbReference type="Gene3D" id="2.40.170.20">
    <property type="entry name" value="TonB-dependent receptor, beta-barrel domain"/>
    <property type="match status" value="1"/>
</dbReference>
<evidence type="ECO:0000256" key="6">
    <source>
        <dbReference type="ARBA" id="ARBA00023077"/>
    </source>
</evidence>
<evidence type="ECO:0000256" key="13">
    <source>
        <dbReference type="SAM" id="SignalP"/>
    </source>
</evidence>
<keyword evidence="8 9" id="KW-0998">Cell outer membrane</keyword>
<keyword evidence="4 9" id="KW-0812">Transmembrane</keyword>
<feature type="signal peptide" evidence="13">
    <location>
        <begin position="1"/>
        <end position="21"/>
    </location>
</feature>
<keyword evidence="2 9" id="KW-0813">Transport</keyword>
<comment type="caution">
    <text evidence="16">The sequence shown here is derived from an EMBL/GenBank/DDBJ whole genome shotgun (WGS) entry which is preliminary data.</text>
</comment>
<dbReference type="Pfam" id="PF00593">
    <property type="entry name" value="TonB_dep_Rec_b-barrel"/>
    <property type="match status" value="1"/>
</dbReference>
<dbReference type="PANTHER" id="PTHR30069:SF40">
    <property type="entry name" value="TONB-DEPENDENT RECEPTOR NMB0964-RELATED"/>
    <property type="match status" value="1"/>
</dbReference>
<evidence type="ECO:0000256" key="1">
    <source>
        <dbReference type="ARBA" id="ARBA00004571"/>
    </source>
</evidence>
<comment type="subcellular location">
    <subcellularLocation>
        <location evidence="1 9">Cell outer membrane</location>
        <topology evidence="1 9">Multi-pass membrane protein</topology>
    </subcellularLocation>
</comment>
<gene>
    <name evidence="16" type="ORF">ABDJ38_10705</name>
</gene>
<keyword evidence="3 9" id="KW-1134">Transmembrane beta strand</keyword>
<dbReference type="InterPro" id="IPR000531">
    <property type="entry name" value="Beta-barrel_TonB"/>
</dbReference>
<evidence type="ECO:0000256" key="3">
    <source>
        <dbReference type="ARBA" id="ARBA00022452"/>
    </source>
</evidence>
<dbReference type="Pfam" id="PF07715">
    <property type="entry name" value="Plug"/>
    <property type="match status" value="1"/>
</dbReference>
<evidence type="ECO:0000256" key="7">
    <source>
        <dbReference type="ARBA" id="ARBA00023136"/>
    </source>
</evidence>
<feature type="domain" description="TonB-dependent receptor plug" evidence="15">
    <location>
        <begin position="56"/>
        <end position="159"/>
    </location>
</feature>
<dbReference type="SUPFAM" id="SSF56935">
    <property type="entry name" value="Porins"/>
    <property type="match status" value="1"/>
</dbReference>
<dbReference type="InterPro" id="IPR036942">
    <property type="entry name" value="Beta-barrel_TonB_sf"/>
</dbReference>
<evidence type="ECO:0000256" key="4">
    <source>
        <dbReference type="ARBA" id="ARBA00022692"/>
    </source>
</evidence>
<dbReference type="PANTHER" id="PTHR30069">
    <property type="entry name" value="TONB-DEPENDENT OUTER MEMBRANE RECEPTOR"/>
    <property type="match status" value="1"/>
</dbReference>
<dbReference type="InterPro" id="IPR037066">
    <property type="entry name" value="Plug_dom_sf"/>
</dbReference>
<sequence>MTSFRLALFLSVASLAAPAVAQDTDTAEDAARDDFHNREIGRDTIVVSAAGLERLDVLAGTSVLEGQALQRDLESQIGDTIAKLPGVSTSGFAPGASRPILRGLSGERVRVLTDGVGAIDASAVSDDHSGTVDPLIASSIEVLRGPAALLYGSQAIGGAVNVITKRIPPSVPDEPVHFDGLVAMDDASDRVEGGASVDFALGSEFAFHVDGSYRNTGDLEIPGYVATPALRAQLLEQADEEEEEGHLDEAEEFREGANASGELPNSATETYTLGAGFAWHSGQNMFGVSADYYDTNYGIPGLPGVGHVHEDEGGAGGAAEPEEPHEEEGPVTIGMHRYRVDARAAVDLGEGFFDLVQAKLGYSDYTHTEFEGTETGTKFDVEGVEGRVELVQNNRDGWGGSLGMQYSNVDFAADGEEAFVAPNTTENWALFAVQQYDIGALGLQAGARYEHSGVDVDFADGTSLSRDFDAFSASAGVSYALLEGLEDDLRIGINGSRAERAPVAQELVADGPHIATQAYEIGDSTLTTEKAWGLEGYVRGSIGRALVSASVYHTWFDGFIYLDEADVAPIDGLEVFEFLQQDAKQFGVEGQVRVPLVDNDDFQLLADLRGDYVRATLDDGSPVPRIPPLSALAALEAQVGHFDIRGEVEAYAKQDRVSEHENPTDGFTFVNASVGWHPIEGRQNITVLAQVDNIFDVEGRRHTSFTKEYTPLSGRNVKLSARVSF</sequence>
<dbReference type="InterPro" id="IPR039426">
    <property type="entry name" value="TonB-dep_rcpt-like"/>
</dbReference>
<feature type="chain" id="PRO_5045570360" evidence="13">
    <location>
        <begin position="22"/>
        <end position="725"/>
    </location>
</feature>
<feature type="short sequence motif" description="TonB box" evidence="10">
    <location>
        <begin position="44"/>
        <end position="50"/>
    </location>
</feature>
<keyword evidence="5 13" id="KW-0732">Signal</keyword>
<evidence type="ECO:0000256" key="8">
    <source>
        <dbReference type="ARBA" id="ARBA00023237"/>
    </source>
</evidence>
<keyword evidence="17" id="KW-1185">Reference proteome</keyword>
<evidence type="ECO:0000256" key="2">
    <source>
        <dbReference type="ARBA" id="ARBA00022448"/>
    </source>
</evidence>
<evidence type="ECO:0000256" key="9">
    <source>
        <dbReference type="PROSITE-ProRule" id="PRU01360"/>
    </source>
</evidence>
<evidence type="ECO:0000313" key="16">
    <source>
        <dbReference type="EMBL" id="MEN7537645.1"/>
    </source>
</evidence>
<keyword evidence="7 9" id="KW-0472">Membrane</keyword>
<dbReference type="RefSeq" id="WP_346785088.1">
    <property type="nucleotide sequence ID" value="NZ_JBDLBR010000003.1"/>
</dbReference>
<dbReference type="EMBL" id="JBDLBR010000003">
    <property type="protein sequence ID" value="MEN7537645.1"/>
    <property type="molecule type" value="Genomic_DNA"/>
</dbReference>
<name>A0ABV0CXT0_9SPHN</name>
<evidence type="ECO:0000256" key="5">
    <source>
        <dbReference type="ARBA" id="ARBA00022729"/>
    </source>
</evidence>
<dbReference type="InterPro" id="IPR010916">
    <property type="entry name" value="TonB_box_CS"/>
</dbReference>
<comment type="similarity">
    <text evidence="9 11">Belongs to the TonB-dependent receptor family.</text>
</comment>
<dbReference type="Gene3D" id="2.170.130.10">
    <property type="entry name" value="TonB-dependent receptor, plug domain"/>
    <property type="match status" value="1"/>
</dbReference>
<proteinExistence type="inferred from homology"/>
<evidence type="ECO:0000259" key="14">
    <source>
        <dbReference type="Pfam" id="PF00593"/>
    </source>
</evidence>
<feature type="compositionally biased region" description="Acidic residues" evidence="12">
    <location>
        <begin position="238"/>
        <end position="252"/>
    </location>
</feature>
<dbReference type="PROSITE" id="PS00430">
    <property type="entry name" value="TONB_DEPENDENT_REC_1"/>
    <property type="match status" value="1"/>
</dbReference>
<evidence type="ECO:0000256" key="12">
    <source>
        <dbReference type="SAM" id="MobiDB-lite"/>
    </source>
</evidence>
<evidence type="ECO:0000259" key="15">
    <source>
        <dbReference type="Pfam" id="PF07715"/>
    </source>
</evidence>
<organism evidence="16 17">
    <name type="scientific">Aurantiacibacter flavus</name>
    <dbReference type="NCBI Taxonomy" id="3145232"/>
    <lineage>
        <taxon>Bacteria</taxon>
        <taxon>Pseudomonadati</taxon>
        <taxon>Pseudomonadota</taxon>
        <taxon>Alphaproteobacteria</taxon>
        <taxon>Sphingomonadales</taxon>
        <taxon>Erythrobacteraceae</taxon>
        <taxon>Aurantiacibacter</taxon>
    </lineage>
</organism>
<reference evidence="16 17" key="1">
    <citation type="submission" date="2024-05" db="EMBL/GenBank/DDBJ databases">
        <authorList>
            <person name="Park S."/>
        </authorList>
    </citation>
    <scope>NUCLEOTIDE SEQUENCE [LARGE SCALE GENOMIC DNA]</scope>
    <source>
        <strain evidence="16 17">DGU5</strain>
    </source>
</reference>
<evidence type="ECO:0000256" key="10">
    <source>
        <dbReference type="PROSITE-ProRule" id="PRU10143"/>
    </source>
</evidence>
<dbReference type="PROSITE" id="PS52016">
    <property type="entry name" value="TONB_DEPENDENT_REC_3"/>
    <property type="match status" value="1"/>
</dbReference>
<feature type="region of interest" description="Disordered" evidence="12">
    <location>
        <begin position="238"/>
        <end position="267"/>
    </location>
</feature>
<evidence type="ECO:0000256" key="11">
    <source>
        <dbReference type="RuleBase" id="RU003357"/>
    </source>
</evidence>